<keyword evidence="2" id="KW-1185">Reference proteome</keyword>
<dbReference type="Proteomes" id="UP000887540">
    <property type="component" value="Unplaced"/>
</dbReference>
<dbReference type="PANTHER" id="PTHR34717">
    <property type="entry name" value="EG:BACR7A4.20 PROTEIN"/>
    <property type="match status" value="1"/>
</dbReference>
<organism evidence="2 3">
    <name type="scientific">Acrobeloides nanus</name>
    <dbReference type="NCBI Taxonomy" id="290746"/>
    <lineage>
        <taxon>Eukaryota</taxon>
        <taxon>Metazoa</taxon>
        <taxon>Ecdysozoa</taxon>
        <taxon>Nematoda</taxon>
        <taxon>Chromadorea</taxon>
        <taxon>Rhabditida</taxon>
        <taxon>Tylenchina</taxon>
        <taxon>Cephalobomorpha</taxon>
        <taxon>Cephaloboidea</taxon>
        <taxon>Cephalobidae</taxon>
        <taxon>Acrobeloides</taxon>
    </lineage>
</organism>
<reference evidence="3" key="1">
    <citation type="submission" date="2022-11" db="UniProtKB">
        <authorList>
            <consortium name="WormBaseParasite"/>
        </authorList>
    </citation>
    <scope>IDENTIFICATION</scope>
</reference>
<evidence type="ECO:0000313" key="3">
    <source>
        <dbReference type="WBParaSite" id="ACRNAN_Path_880.g3379.t1"/>
    </source>
</evidence>
<proteinExistence type="predicted"/>
<feature type="domain" description="DUF7064" evidence="1">
    <location>
        <begin position="180"/>
        <end position="302"/>
    </location>
</feature>
<dbReference type="InterPro" id="IPR055492">
    <property type="entry name" value="DUF7064"/>
</dbReference>
<dbReference type="Pfam" id="PF23212">
    <property type="entry name" value="DUF7064"/>
    <property type="match status" value="1"/>
</dbReference>
<evidence type="ECO:0000313" key="2">
    <source>
        <dbReference type="Proteomes" id="UP000887540"/>
    </source>
</evidence>
<dbReference type="WBParaSite" id="ACRNAN_Path_880.g3379.t1">
    <property type="protein sequence ID" value="ACRNAN_Path_880.g3379.t1"/>
    <property type="gene ID" value="ACRNAN_Path_880.g3379"/>
</dbReference>
<name>A0A914CCT7_9BILA</name>
<protein>
    <recommendedName>
        <fullName evidence="1">DUF7064 domain-containing protein</fullName>
    </recommendedName>
</protein>
<accession>A0A914CCT7</accession>
<dbReference type="PANTHER" id="PTHR34717:SF1">
    <property type="entry name" value="EG:BACR7A4.20 PROTEIN"/>
    <property type="match status" value="1"/>
</dbReference>
<sequence>MAQRQDDVINLFCLLKVPGVGTFVNEDLPSTSNVKSLSTKTEYITECGFKVFCEEPMKKWRILFDGNLVPSDECHPNLTKIGPDTNKEPMALIKATLDLTWINQGEYFDFDLECSPEAIGSSIAREPWSRALFERLKNTHQLHYEQFGTIMGRVQVGDFVSNEVKMISMRDHTITKYRNWSEIRRYIMLIYHLEDGTCIHTSVISMPEVVFSHLQFGYIVTKELEKIPVDNINLNLWEIGENKNVPNHFSYSFRAGGKLYNVEVNVKDSIKFKMGLDQACYVEENMCEFVANGIKGYGFAEFEYRIDPY</sequence>
<evidence type="ECO:0000259" key="1">
    <source>
        <dbReference type="Pfam" id="PF23212"/>
    </source>
</evidence>
<dbReference type="AlphaFoldDB" id="A0A914CCT7"/>